<sequence>MQRVGLVGSGLMATTHANSYQEVDDAEVVAVASHGENRDEFAAEHAPGADVYYDPEEMMDDADVTVIDACTPTPTHRPLIEAAADRGLDAFSEKPMARTVEDAEAVVNAVEESGITFMTGHVLRFFPEYAEAKRRIDDGEIGTPGTLRAERLSSPPRYGTENWFSDKAQSGGVLLDMAIHDFDFLRWVAGDVERVFTRTAEWDNDHLHQHAAVHLRFEDGTVGQVETSWAYPEDTPFTTAYEFAGSEGMLEFDSRDEHSIRISGTADDANVPASALKTSPYTAELRHFVDCLENGTEPKISPEDAREAVKISLAAIESGERGEPVELSEVGA</sequence>
<dbReference type="Gene3D" id="3.30.360.10">
    <property type="entry name" value="Dihydrodipicolinate Reductase, domain 2"/>
    <property type="match status" value="1"/>
</dbReference>
<evidence type="ECO:0000313" key="3">
    <source>
        <dbReference type="EMBL" id="RYJ08064.1"/>
    </source>
</evidence>
<dbReference type="InterPro" id="IPR051450">
    <property type="entry name" value="Gfo/Idh/MocA_Oxidoreductases"/>
</dbReference>
<dbReference type="SUPFAM" id="SSF51735">
    <property type="entry name" value="NAD(P)-binding Rossmann-fold domains"/>
    <property type="match status" value="1"/>
</dbReference>
<evidence type="ECO:0000259" key="1">
    <source>
        <dbReference type="Pfam" id="PF01408"/>
    </source>
</evidence>
<dbReference type="AlphaFoldDB" id="A0A482SXH6"/>
<feature type="domain" description="Gfo/Idh/MocA-like oxidoreductase N-terminal" evidence="1">
    <location>
        <begin position="3"/>
        <end position="121"/>
    </location>
</feature>
<comment type="caution">
    <text evidence="3">The sequence shown here is derived from an EMBL/GenBank/DDBJ whole genome shotgun (WGS) entry which is preliminary data.</text>
</comment>
<dbReference type="SUPFAM" id="SSF55347">
    <property type="entry name" value="Glyceraldehyde-3-phosphate dehydrogenase-like, C-terminal domain"/>
    <property type="match status" value="1"/>
</dbReference>
<dbReference type="Proteomes" id="UP000294028">
    <property type="component" value="Unassembled WGS sequence"/>
</dbReference>
<dbReference type="Pfam" id="PF22725">
    <property type="entry name" value="GFO_IDH_MocA_C3"/>
    <property type="match status" value="1"/>
</dbReference>
<dbReference type="PANTHER" id="PTHR43377:SF1">
    <property type="entry name" value="BILIVERDIN REDUCTASE A"/>
    <property type="match status" value="1"/>
</dbReference>
<organism evidence="3 4">
    <name type="scientific">Halogeometricum borinquense</name>
    <dbReference type="NCBI Taxonomy" id="60847"/>
    <lineage>
        <taxon>Archaea</taxon>
        <taxon>Methanobacteriati</taxon>
        <taxon>Methanobacteriota</taxon>
        <taxon>Stenosarchaea group</taxon>
        <taxon>Halobacteria</taxon>
        <taxon>Halobacteriales</taxon>
        <taxon>Haloferacaceae</taxon>
        <taxon>Halogeometricum</taxon>
    </lineage>
</organism>
<evidence type="ECO:0000259" key="2">
    <source>
        <dbReference type="Pfam" id="PF22725"/>
    </source>
</evidence>
<feature type="domain" description="GFO/IDH/MocA-like oxidoreductase" evidence="2">
    <location>
        <begin position="129"/>
        <end position="251"/>
    </location>
</feature>
<dbReference type="InterPro" id="IPR000683">
    <property type="entry name" value="Gfo/Idh/MocA-like_OxRdtase_N"/>
</dbReference>
<dbReference type="Pfam" id="PF01408">
    <property type="entry name" value="GFO_IDH_MocA"/>
    <property type="match status" value="1"/>
</dbReference>
<gene>
    <name evidence="3" type="ORF">ELS19_15850</name>
</gene>
<accession>A0A482SXH6</accession>
<dbReference type="EMBL" id="RZHH01000003">
    <property type="protein sequence ID" value="RYJ08064.1"/>
    <property type="molecule type" value="Genomic_DNA"/>
</dbReference>
<dbReference type="InterPro" id="IPR055170">
    <property type="entry name" value="GFO_IDH_MocA-like_dom"/>
</dbReference>
<dbReference type="RefSeq" id="WP_129785858.1">
    <property type="nucleotide sequence ID" value="NZ_RZHH01000003.1"/>
</dbReference>
<dbReference type="Gene3D" id="3.40.50.720">
    <property type="entry name" value="NAD(P)-binding Rossmann-like Domain"/>
    <property type="match status" value="1"/>
</dbReference>
<proteinExistence type="predicted"/>
<name>A0A482SXH6_9EURY</name>
<protein>
    <submittedName>
        <fullName evidence="3">Gfo/Idh/MocA family oxidoreductase</fullName>
    </submittedName>
</protein>
<evidence type="ECO:0000313" key="4">
    <source>
        <dbReference type="Proteomes" id="UP000294028"/>
    </source>
</evidence>
<reference evidence="3 4" key="1">
    <citation type="submission" date="2018-12" db="EMBL/GenBank/DDBJ databases">
        <title>Genome analysis provides insights into bioremediation potentialities of Halogeometricum borinquense strain N11.</title>
        <authorList>
            <person name="Najjari A."/>
            <person name="Youssef N."/>
            <person name="Fhoula I."/>
            <person name="Ben Dhia O."/>
            <person name="Mahjoubi M."/>
            <person name="Ouzari H.I."/>
            <person name="Cherif A."/>
        </authorList>
    </citation>
    <scope>NUCLEOTIDE SEQUENCE [LARGE SCALE GENOMIC DNA]</scope>
    <source>
        <strain evidence="3 4">N11</strain>
    </source>
</reference>
<dbReference type="PANTHER" id="PTHR43377">
    <property type="entry name" value="BILIVERDIN REDUCTASE A"/>
    <property type="match status" value="1"/>
</dbReference>
<dbReference type="GO" id="GO:0000166">
    <property type="term" value="F:nucleotide binding"/>
    <property type="evidence" value="ECO:0007669"/>
    <property type="project" value="InterPro"/>
</dbReference>
<dbReference type="InterPro" id="IPR036291">
    <property type="entry name" value="NAD(P)-bd_dom_sf"/>
</dbReference>